<sequence>SGISSGSLEHSFPAAAFSSCRDTRFLLDNKRNTLTLKSAAISSSHTFLNILAKPSALDARSLASWKSSFRDRLVSITDRLKAVLEPTSRNSPVDLSSMPAISL</sequence>
<evidence type="ECO:0000313" key="1">
    <source>
        <dbReference type="Ensembl" id="ENSAMXP00005018544.1"/>
    </source>
</evidence>
<evidence type="ECO:0000313" key="2">
    <source>
        <dbReference type="Proteomes" id="UP000694621"/>
    </source>
</evidence>
<dbReference type="Ensembl" id="ENSAMXT00005020491.1">
    <property type="protein sequence ID" value="ENSAMXP00005018544.1"/>
    <property type="gene ID" value="ENSAMXG00005009642.1"/>
</dbReference>
<reference evidence="1" key="1">
    <citation type="submission" date="2025-08" db="UniProtKB">
        <authorList>
            <consortium name="Ensembl"/>
        </authorList>
    </citation>
    <scope>IDENTIFICATION</scope>
</reference>
<accession>A0A8B9HUS5</accession>
<protein>
    <submittedName>
        <fullName evidence="1">Uncharacterized protein</fullName>
    </submittedName>
</protein>
<dbReference type="AlphaFoldDB" id="A0A8B9HUS5"/>
<organism evidence="1 2">
    <name type="scientific">Astyanax mexicanus</name>
    <name type="common">Blind cave fish</name>
    <name type="synonym">Astyanax fasciatus mexicanus</name>
    <dbReference type="NCBI Taxonomy" id="7994"/>
    <lineage>
        <taxon>Eukaryota</taxon>
        <taxon>Metazoa</taxon>
        <taxon>Chordata</taxon>
        <taxon>Craniata</taxon>
        <taxon>Vertebrata</taxon>
        <taxon>Euteleostomi</taxon>
        <taxon>Actinopterygii</taxon>
        <taxon>Neopterygii</taxon>
        <taxon>Teleostei</taxon>
        <taxon>Ostariophysi</taxon>
        <taxon>Characiformes</taxon>
        <taxon>Characoidei</taxon>
        <taxon>Acestrorhamphidae</taxon>
        <taxon>Acestrorhamphinae</taxon>
        <taxon>Astyanax</taxon>
    </lineage>
</organism>
<dbReference type="Proteomes" id="UP000694621">
    <property type="component" value="Unplaced"/>
</dbReference>
<proteinExistence type="predicted"/>
<name>A0A8B9HUS5_ASTMX</name>